<evidence type="ECO:0000259" key="1">
    <source>
        <dbReference type="PROSITE" id="PS51906"/>
    </source>
</evidence>
<dbReference type="InterPro" id="IPR031490">
    <property type="entry name" value="UBZ2_FAAP20"/>
</dbReference>
<dbReference type="AlphaFoldDB" id="R7VB13"/>
<name>R7VB13_CAPTE</name>
<dbReference type="HOGENOM" id="CLU_1195824_0_0_1"/>
<evidence type="ECO:0000313" key="4">
    <source>
        <dbReference type="Proteomes" id="UP000014760"/>
    </source>
</evidence>
<proteinExistence type="predicted"/>
<dbReference type="EMBL" id="KB293638">
    <property type="protein sequence ID" value="ELU15707.1"/>
    <property type="molecule type" value="Genomic_DNA"/>
</dbReference>
<reference evidence="2 4" key="2">
    <citation type="journal article" date="2013" name="Nature">
        <title>Insights into bilaterian evolution from three spiralian genomes.</title>
        <authorList>
            <person name="Simakov O."/>
            <person name="Marletaz F."/>
            <person name="Cho S.J."/>
            <person name="Edsinger-Gonzales E."/>
            <person name="Havlak P."/>
            <person name="Hellsten U."/>
            <person name="Kuo D.H."/>
            <person name="Larsson T."/>
            <person name="Lv J."/>
            <person name="Arendt D."/>
            <person name="Savage R."/>
            <person name="Osoegawa K."/>
            <person name="de Jong P."/>
            <person name="Grimwood J."/>
            <person name="Chapman J.A."/>
            <person name="Shapiro H."/>
            <person name="Aerts A."/>
            <person name="Otillar R.P."/>
            <person name="Terry A.Y."/>
            <person name="Boore J.L."/>
            <person name="Grigoriev I.V."/>
            <person name="Lindberg D.R."/>
            <person name="Seaver E.C."/>
            <person name="Weisblat D.A."/>
            <person name="Putnam N.H."/>
            <person name="Rokhsar D.S."/>
        </authorList>
    </citation>
    <scope>NUCLEOTIDE SEQUENCE</scope>
    <source>
        <strain evidence="2 4">I ESC-2004</strain>
    </source>
</reference>
<protein>
    <recommendedName>
        <fullName evidence="1">UBZ2-type domain-containing protein</fullName>
    </recommendedName>
</protein>
<keyword evidence="4" id="KW-1185">Reference proteome</keyword>
<dbReference type="EMBL" id="AMQN01004478">
    <property type="status" value="NOT_ANNOTATED_CDS"/>
    <property type="molecule type" value="Genomic_DNA"/>
</dbReference>
<dbReference type="OrthoDB" id="6163023at2759"/>
<organism evidence="2">
    <name type="scientific">Capitella teleta</name>
    <name type="common">Polychaete worm</name>
    <dbReference type="NCBI Taxonomy" id="283909"/>
    <lineage>
        <taxon>Eukaryota</taxon>
        <taxon>Metazoa</taxon>
        <taxon>Spiralia</taxon>
        <taxon>Lophotrochozoa</taxon>
        <taxon>Annelida</taxon>
        <taxon>Polychaeta</taxon>
        <taxon>Sedentaria</taxon>
        <taxon>Scolecida</taxon>
        <taxon>Capitellidae</taxon>
        <taxon>Capitella</taxon>
    </lineage>
</organism>
<dbReference type="EnsemblMetazoa" id="CapteT201125">
    <property type="protein sequence ID" value="CapteP201125"/>
    <property type="gene ID" value="CapteG201125"/>
</dbReference>
<reference evidence="4" key="1">
    <citation type="submission" date="2012-12" db="EMBL/GenBank/DDBJ databases">
        <authorList>
            <person name="Hellsten U."/>
            <person name="Grimwood J."/>
            <person name="Chapman J.A."/>
            <person name="Shapiro H."/>
            <person name="Aerts A."/>
            <person name="Otillar R.P."/>
            <person name="Terry A.Y."/>
            <person name="Boore J.L."/>
            <person name="Simakov O."/>
            <person name="Marletaz F."/>
            <person name="Cho S.-J."/>
            <person name="Edsinger-Gonzales E."/>
            <person name="Havlak P."/>
            <person name="Kuo D.-H."/>
            <person name="Larsson T."/>
            <person name="Lv J."/>
            <person name="Arendt D."/>
            <person name="Savage R."/>
            <person name="Osoegawa K."/>
            <person name="de Jong P."/>
            <person name="Lindberg D.R."/>
            <person name="Seaver E.C."/>
            <person name="Weisblat D.A."/>
            <person name="Putnam N.H."/>
            <person name="Grigoriev I.V."/>
            <person name="Rokhsar D.S."/>
        </authorList>
    </citation>
    <scope>NUCLEOTIDE SEQUENCE</scope>
    <source>
        <strain evidence="4">I ESC-2004</strain>
    </source>
</reference>
<gene>
    <name evidence="2" type="ORF">CAPTEDRAFT_201125</name>
</gene>
<evidence type="ECO:0000313" key="2">
    <source>
        <dbReference type="EMBL" id="ELU15707.1"/>
    </source>
</evidence>
<dbReference type="Proteomes" id="UP000014760">
    <property type="component" value="Unassembled WGS sequence"/>
</dbReference>
<accession>R7VB13</accession>
<dbReference type="GO" id="GO:0043130">
    <property type="term" value="F:ubiquitin binding"/>
    <property type="evidence" value="ECO:0007669"/>
    <property type="project" value="InterPro"/>
</dbReference>
<sequence>MIALPSQRANDKDLENITRLWFQLGEADDFRPLPESHGRSGEQMDHPQEDCVYRPLPPPCRECRLLNKVQHLLRVESEPLEVCERRATTPITGVPRTPVKSAPNDFSRNGPPSIAPLIAGAKKLESDEVACCPLCQVAFLPGQDQMSRDSHIAVCLSETDDVVWTSSRDSLFSSWSRISSTRKQVDLWICSLNQLFWIKECRSCVWCSWNVKLCPAVGYATRSLITSDKLTG</sequence>
<reference evidence="3" key="3">
    <citation type="submission" date="2015-06" db="UniProtKB">
        <authorList>
            <consortium name="EnsemblMetazoa"/>
        </authorList>
    </citation>
    <scope>IDENTIFICATION</scope>
</reference>
<dbReference type="PROSITE" id="PS51906">
    <property type="entry name" value="ZF_UBZ2"/>
    <property type="match status" value="1"/>
</dbReference>
<dbReference type="Pfam" id="PF15750">
    <property type="entry name" value="UBZ_FAAP20"/>
    <property type="match status" value="1"/>
</dbReference>
<evidence type="ECO:0000313" key="3">
    <source>
        <dbReference type="EnsemblMetazoa" id="CapteP201125"/>
    </source>
</evidence>
<feature type="domain" description="UBZ2-type" evidence="1">
    <location>
        <begin position="129"/>
        <end position="164"/>
    </location>
</feature>